<name>A9V499_MONBE</name>
<dbReference type="SMART" id="SM00034">
    <property type="entry name" value="CLECT"/>
    <property type="match status" value="2"/>
</dbReference>
<dbReference type="Gene3D" id="3.10.100.10">
    <property type="entry name" value="Mannose-Binding Protein A, subunit A"/>
    <property type="match status" value="2"/>
</dbReference>
<dbReference type="Pfam" id="PF00059">
    <property type="entry name" value="Lectin_C"/>
    <property type="match status" value="2"/>
</dbReference>
<dbReference type="AlphaFoldDB" id="A9V499"/>
<keyword evidence="4" id="KW-1185">Reference proteome</keyword>
<organism evidence="3 4">
    <name type="scientific">Monosiga brevicollis</name>
    <name type="common">Choanoflagellate</name>
    <dbReference type="NCBI Taxonomy" id="81824"/>
    <lineage>
        <taxon>Eukaryota</taxon>
        <taxon>Choanoflagellata</taxon>
        <taxon>Craspedida</taxon>
        <taxon>Salpingoecidae</taxon>
        <taxon>Monosiga</taxon>
    </lineage>
</organism>
<dbReference type="InterPro" id="IPR016187">
    <property type="entry name" value="CTDL_fold"/>
</dbReference>
<sequence>MALETQSYPQNQLWLHRLQLAVLLFVVTHGAGSAVATVPPCDLGAFVIASNDKQYLLVNTVRHSWVDAAAHCVSLNARLANPVAPTDFAAITSVYHASPKKSFWVGGRIASEAPPLLDFASVFVNPATIPFQGSLGGDERCIQYNSFARVLQPKACRKRRFFLCERSSPATFCATHPATATTQPQAPSIIQLPGTFSFDDAAAACQSLGHELAAPHNQAELNAIVQALHDDKINMAAEFWLGMKVDENIHLVFQNSTMAVDISQFTAPAIKTRWRNCGLLKIQQANSGQLQTNRCNRRNIGRYGSSYWYSIATTTSHIDTYFWTPWA</sequence>
<dbReference type="KEGG" id="mbr:MONBRDRAFT_27090"/>
<dbReference type="FunFam" id="3.10.100.10:FF:000269">
    <property type="match status" value="1"/>
</dbReference>
<reference evidence="3 4" key="1">
    <citation type="journal article" date="2008" name="Nature">
        <title>The genome of the choanoflagellate Monosiga brevicollis and the origin of metazoans.</title>
        <authorList>
            <consortium name="JGI Sequencing"/>
            <person name="King N."/>
            <person name="Westbrook M.J."/>
            <person name="Young S.L."/>
            <person name="Kuo A."/>
            <person name="Abedin M."/>
            <person name="Chapman J."/>
            <person name="Fairclough S."/>
            <person name="Hellsten U."/>
            <person name="Isogai Y."/>
            <person name="Letunic I."/>
            <person name="Marr M."/>
            <person name="Pincus D."/>
            <person name="Putnam N."/>
            <person name="Rokas A."/>
            <person name="Wright K.J."/>
            <person name="Zuzow R."/>
            <person name="Dirks W."/>
            <person name="Good M."/>
            <person name="Goodstein D."/>
            <person name="Lemons D."/>
            <person name="Li W."/>
            <person name="Lyons J.B."/>
            <person name="Morris A."/>
            <person name="Nichols S."/>
            <person name="Richter D.J."/>
            <person name="Salamov A."/>
            <person name="Bork P."/>
            <person name="Lim W.A."/>
            <person name="Manning G."/>
            <person name="Miller W.T."/>
            <person name="McGinnis W."/>
            <person name="Shapiro H."/>
            <person name="Tjian R."/>
            <person name="Grigoriev I.V."/>
            <person name="Rokhsar D."/>
        </authorList>
    </citation>
    <scope>NUCLEOTIDE SEQUENCE [LARGE SCALE GENOMIC DNA]</scope>
    <source>
        <strain evidence="4">MX1 / ATCC 50154</strain>
    </source>
</reference>
<protein>
    <recommendedName>
        <fullName evidence="2">C-type lectin domain-containing protein</fullName>
    </recommendedName>
</protein>
<dbReference type="Proteomes" id="UP000001357">
    <property type="component" value="Unassembled WGS sequence"/>
</dbReference>
<keyword evidence="1" id="KW-0732">Signal</keyword>
<dbReference type="CDD" id="cd00037">
    <property type="entry name" value="CLECT"/>
    <property type="match status" value="2"/>
</dbReference>
<evidence type="ECO:0000259" key="2">
    <source>
        <dbReference type="SMART" id="SM00034"/>
    </source>
</evidence>
<proteinExistence type="predicted"/>
<dbReference type="InParanoid" id="A9V499"/>
<dbReference type="GeneID" id="5892890"/>
<evidence type="ECO:0000313" key="4">
    <source>
        <dbReference type="Proteomes" id="UP000001357"/>
    </source>
</evidence>
<dbReference type="RefSeq" id="XP_001747501.1">
    <property type="nucleotide sequence ID" value="XM_001747449.1"/>
</dbReference>
<feature type="signal peptide" evidence="1">
    <location>
        <begin position="1"/>
        <end position="36"/>
    </location>
</feature>
<dbReference type="InterPro" id="IPR016186">
    <property type="entry name" value="C-type_lectin-like/link_sf"/>
</dbReference>
<feature type="domain" description="C-type lectin" evidence="2">
    <location>
        <begin position="176"/>
        <end position="305"/>
    </location>
</feature>
<dbReference type="SUPFAM" id="SSF56436">
    <property type="entry name" value="C-type lectin-like"/>
    <property type="match status" value="2"/>
</dbReference>
<evidence type="ECO:0000256" key="1">
    <source>
        <dbReference type="SAM" id="SignalP"/>
    </source>
</evidence>
<dbReference type="InterPro" id="IPR001304">
    <property type="entry name" value="C-type_lectin-like"/>
</dbReference>
<evidence type="ECO:0000313" key="3">
    <source>
        <dbReference type="EMBL" id="EDQ87581.1"/>
    </source>
</evidence>
<feature type="chain" id="PRO_5002745081" description="C-type lectin domain-containing protein" evidence="1">
    <location>
        <begin position="37"/>
        <end position="327"/>
    </location>
</feature>
<gene>
    <name evidence="3" type="ORF">MONBRDRAFT_27090</name>
</gene>
<feature type="domain" description="C-type lectin" evidence="2">
    <location>
        <begin position="41"/>
        <end position="165"/>
    </location>
</feature>
<dbReference type="EMBL" id="CH991558">
    <property type="protein sequence ID" value="EDQ87581.1"/>
    <property type="molecule type" value="Genomic_DNA"/>
</dbReference>
<accession>A9V499</accession>